<organism evidence="2 3">
    <name type="scientific">Prevotella melaninogenica</name>
    <dbReference type="NCBI Taxonomy" id="28132"/>
    <lineage>
        <taxon>Bacteria</taxon>
        <taxon>Pseudomonadati</taxon>
        <taxon>Bacteroidota</taxon>
        <taxon>Bacteroidia</taxon>
        <taxon>Bacteroidales</taxon>
        <taxon>Prevotellaceae</taxon>
        <taxon>Prevotella</taxon>
    </lineage>
</organism>
<gene>
    <name evidence="2" type="ORF">KZO77_10700</name>
</gene>
<keyword evidence="3" id="KW-1185">Reference proteome</keyword>
<dbReference type="RefSeq" id="WP_219433943.1">
    <property type="nucleotide sequence ID" value="NZ_JAHXCP010000023.1"/>
</dbReference>
<evidence type="ECO:0000259" key="1">
    <source>
        <dbReference type="Pfam" id="PF12728"/>
    </source>
</evidence>
<accession>A0ABS6Y7K4</accession>
<dbReference type="EMBL" id="JAHXCP010000023">
    <property type="protein sequence ID" value="MBW4755488.1"/>
    <property type="molecule type" value="Genomic_DNA"/>
</dbReference>
<proteinExistence type="predicted"/>
<name>A0ABS6Y7K4_9BACT</name>
<feature type="domain" description="Helix-turn-helix" evidence="1">
    <location>
        <begin position="29"/>
        <end position="76"/>
    </location>
</feature>
<dbReference type="Pfam" id="PF12728">
    <property type="entry name" value="HTH_17"/>
    <property type="match status" value="1"/>
</dbReference>
<dbReference type="InterPro" id="IPR041657">
    <property type="entry name" value="HTH_17"/>
</dbReference>
<dbReference type="Proteomes" id="UP000812077">
    <property type="component" value="Unassembled WGS sequence"/>
</dbReference>
<evidence type="ECO:0000313" key="3">
    <source>
        <dbReference type="Proteomes" id="UP000812077"/>
    </source>
</evidence>
<protein>
    <submittedName>
        <fullName evidence="2">Helix-turn-helix domain-containing protein</fullName>
    </submittedName>
</protein>
<sequence>MLTRRDAKMIAQELLIITPNTDVDPNEVYLTIDQAAEFLHLAKRTLYNLGEKIPRCKVGKRVYYKKSALQRFIERKLNNA</sequence>
<comment type="caution">
    <text evidence="2">The sequence shown here is derived from an EMBL/GenBank/DDBJ whole genome shotgun (WGS) entry which is preliminary data.</text>
</comment>
<evidence type="ECO:0000313" key="2">
    <source>
        <dbReference type="EMBL" id="MBW4755488.1"/>
    </source>
</evidence>
<reference evidence="2 3" key="1">
    <citation type="submission" date="2021-07" db="EMBL/GenBank/DDBJ databases">
        <title>Genomic diversity and antimicrobial resistance of Prevotella spp. isolated from chronic lung disease airways.</title>
        <authorList>
            <person name="Webb K.A."/>
            <person name="Olagoke O.S."/>
            <person name="Baird T."/>
            <person name="Neill J."/>
            <person name="Pham A."/>
            <person name="Wells T.J."/>
            <person name="Ramsay K.A."/>
            <person name="Bell S.C."/>
            <person name="Sarovich D.S."/>
            <person name="Price E.P."/>
        </authorList>
    </citation>
    <scope>NUCLEOTIDE SEQUENCE [LARGE SCALE GENOMIC DNA]</scope>
    <source>
        <strain evidence="2 3">SCHI0027.S.6</strain>
    </source>
</reference>